<evidence type="ECO:0000256" key="5">
    <source>
        <dbReference type="ARBA" id="ARBA00022692"/>
    </source>
</evidence>
<evidence type="ECO:0000256" key="6">
    <source>
        <dbReference type="ARBA" id="ARBA00022989"/>
    </source>
</evidence>
<accession>A0A975TCL4</accession>
<dbReference type="EMBL" id="CP021056">
    <property type="protein sequence ID" value="QXE26227.1"/>
    <property type="molecule type" value="Genomic_DNA"/>
</dbReference>
<dbReference type="SUPFAM" id="SSF54523">
    <property type="entry name" value="Pili subunits"/>
    <property type="match status" value="1"/>
</dbReference>
<evidence type="ECO:0000256" key="2">
    <source>
        <dbReference type="ARBA" id="ARBA00022475"/>
    </source>
</evidence>
<gene>
    <name evidence="10" type="ORF">B6N60_04958</name>
</gene>
<evidence type="ECO:0000313" key="10">
    <source>
        <dbReference type="EMBL" id="QXE26227.1"/>
    </source>
</evidence>
<keyword evidence="6 8" id="KW-1133">Transmembrane helix</keyword>
<dbReference type="GO" id="GO:0015628">
    <property type="term" value="P:protein secretion by the type II secretion system"/>
    <property type="evidence" value="ECO:0007669"/>
    <property type="project" value="InterPro"/>
</dbReference>
<keyword evidence="7 8" id="KW-0472">Membrane</keyword>
<dbReference type="Pfam" id="PF12019">
    <property type="entry name" value="GspH"/>
    <property type="match status" value="1"/>
</dbReference>
<dbReference type="Gene3D" id="3.55.40.10">
    <property type="entry name" value="minor pseudopilin epsh domain"/>
    <property type="match status" value="1"/>
</dbReference>
<evidence type="ECO:0000256" key="1">
    <source>
        <dbReference type="ARBA" id="ARBA00004377"/>
    </source>
</evidence>
<comment type="subcellular location">
    <subcellularLocation>
        <location evidence="1">Cell inner membrane</location>
        <topology evidence="1">Single-pass membrane protein</topology>
    </subcellularLocation>
</comment>
<evidence type="ECO:0000256" key="3">
    <source>
        <dbReference type="ARBA" id="ARBA00022481"/>
    </source>
</evidence>
<dbReference type="AlphaFoldDB" id="A0A975TCL4"/>
<reference evidence="10" key="1">
    <citation type="submission" date="2017-04" db="EMBL/GenBank/DDBJ databases">
        <title>Genome deletions in a multicellular cyanobacterial endosymbiont for morphological adaptation in marine diatoms.</title>
        <authorList>
            <person name="Wang Y."/>
            <person name="Gao H."/>
            <person name="Li R."/>
            <person name="Xu X."/>
        </authorList>
    </citation>
    <scope>NUCLEOTIDE SEQUENCE</scope>
    <source>
        <strain evidence="10">FACHB 800</strain>
    </source>
</reference>
<evidence type="ECO:0000313" key="11">
    <source>
        <dbReference type="Proteomes" id="UP000683511"/>
    </source>
</evidence>
<keyword evidence="5 8" id="KW-0812">Transmembrane</keyword>
<dbReference type="GO" id="GO:0005886">
    <property type="term" value="C:plasma membrane"/>
    <property type="evidence" value="ECO:0007669"/>
    <property type="project" value="UniProtKB-SubCell"/>
</dbReference>
<dbReference type="InterPro" id="IPR045584">
    <property type="entry name" value="Pilin-like"/>
</dbReference>
<organism evidence="10 11">
    <name type="scientific">Richelia sinica FACHB-800</name>
    <dbReference type="NCBI Taxonomy" id="1357546"/>
    <lineage>
        <taxon>Bacteria</taxon>
        <taxon>Bacillati</taxon>
        <taxon>Cyanobacteriota</taxon>
        <taxon>Cyanophyceae</taxon>
        <taxon>Nostocales</taxon>
        <taxon>Nostocaceae</taxon>
        <taxon>Richelia</taxon>
    </lineage>
</organism>
<proteinExistence type="predicted"/>
<keyword evidence="2" id="KW-1003">Cell membrane</keyword>
<evidence type="ECO:0000256" key="7">
    <source>
        <dbReference type="ARBA" id="ARBA00023136"/>
    </source>
</evidence>
<keyword evidence="4" id="KW-0997">Cell inner membrane</keyword>
<feature type="domain" description="General secretion pathway GspH" evidence="9">
    <location>
        <begin position="36"/>
        <end position="141"/>
    </location>
</feature>
<dbReference type="InterPro" id="IPR022346">
    <property type="entry name" value="T2SS_GspH"/>
</dbReference>
<evidence type="ECO:0000256" key="4">
    <source>
        <dbReference type="ARBA" id="ARBA00022519"/>
    </source>
</evidence>
<dbReference type="KEGG" id="rsin:B6N60_04958"/>
<dbReference type="GO" id="GO:0015627">
    <property type="term" value="C:type II protein secretion system complex"/>
    <property type="evidence" value="ECO:0007669"/>
    <property type="project" value="InterPro"/>
</dbReference>
<sequence>MLETLIAVMVIGILSALMAPTWMGFISRQSLNSAQSQVYEAINQARSQAKRQKVTWQVSFREQNGIVQWAVHPATVRPVDAVWYSLDTSLRLDGETTLQLSDGVRQIQFDYLGTVKKPPLGRLTLSSKAGGTTKRCVIVSTILGTLRLAQENEKPDGNGRYCY</sequence>
<feature type="transmembrane region" description="Helical" evidence="8">
    <location>
        <begin position="6"/>
        <end position="26"/>
    </location>
</feature>
<keyword evidence="3" id="KW-0488">Methylation</keyword>
<evidence type="ECO:0000259" key="9">
    <source>
        <dbReference type="Pfam" id="PF12019"/>
    </source>
</evidence>
<protein>
    <recommendedName>
        <fullName evidence="9">General secretion pathway GspH domain-containing protein</fullName>
    </recommendedName>
</protein>
<keyword evidence="11" id="KW-1185">Reference proteome</keyword>
<evidence type="ECO:0000256" key="8">
    <source>
        <dbReference type="SAM" id="Phobius"/>
    </source>
</evidence>
<name>A0A975TCL4_9NOST</name>
<dbReference type="Proteomes" id="UP000683511">
    <property type="component" value="Chromosome"/>
</dbReference>